<dbReference type="Proteomes" id="UP000192739">
    <property type="component" value="Unassembled WGS sequence"/>
</dbReference>
<organism evidence="1 2">
    <name type="scientific">Mycobacterium intermedium</name>
    <dbReference type="NCBI Taxonomy" id="28445"/>
    <lineage>
        <taxon>Bacteria</taxon>
        <taxon>Bacillati</taxon>
        <taxon>Actinomycetota</taxon>
        <taxon>Actinomycetes</taxon>
        <taxon>Mycobacteriales</taxon>
        <taxon>Mycobacteriaceae</taxon>
        <taxon>Mycobacterium</taxon>
        <taxon>Mycobacterium simiae complex</taxon>
    </lineage>
</organism>
<comment type="caution">
    <text evidence="1">The sequence shown here is derived from an EMBL/GenBank/DDBJ whole genome shotgun (WGS) entry which is preliminary data.</text>
</comment>
<evidence type="ECO:0008006" key="3">
    <source>
        <dbReference type="Google" id="ProtNLM"/>
    </source>
</evidence>
<dbReference type="RefSeq" id="WP_069418597.1">
    <property type="nucleotide sequence ID" value="NZ_CBCRZH010000017.1"/>
</dbReference>
<dbReference type="STRING" id="28445.BHQ20_07435"/>
<dbReference type="InterPro" id="IPR053191">
    <property type="entry name" value="DcsG_Biosynth_Enzyme"/>
</dbReference>
<name>A0A1E3SHU3_MYCIE</name>
<dbReference type="OrthoDB" id="3373978at2"/>
<accession>A0A1E3SHU3</accession>
<sequence length="282" mass="30974">MKLARPDVFHPRLVLAGCPARVTGDGDDEGLVAALRQRGLHARWLSWDDPEVADAHLVILRATHDYSERLDEFLAWTTSVQNLLNAPAVVRWNVDRGYLTDLAERGVETVAGEVYRPGARVALPDHGRIFVSSTVGTRRFRDRSKAAAYIADLHATGSDAFVQHSDSARESLLVFLGGKPSHAFSVRGNSLYEDELDFELWDAGAAALAAAAAQVGIEAGELLYARAQLSGDRLLELQLIDPSLGWRRLSAETRELAQREFAVCVESALERLGLGPFSHRRP</sequence>
<dbReference type="PANTHER" id="PTHR39217">
    <property type="match status" value="1"/>
</dbReference>
<evidence type="ECO:0000313" key="1">
    <source>
        <dbReference type="EMBL" id="ORB06342.1"/>
    </source>
</evidence>
<keyword evidence="2" id="KW-1185">Reference proteome</keyword>
<dbReference type="AlphaFoldDB" id="A0A1E3SHU3"/>
<gene>
    <name evidence="1" type="ORF">BST27_11205</name>
</gene>
<protein>
    <recommendedName>
        <fullName evidence="3">ATP-grasp domain-containing protein</fullName>
    </recommendedName>
</protein>
<dbReference type="EMBL" id="MVHT01000024">
    <property type="protein sequence ID" value="ORB06342.1"/>
    <property type="molecule type" value="Genomic_DNA"/>
</dbReference>
<dbReference type="PANTHER" id="PTHR39217:SF1">
    <property type="entry name" value="GLUTATHIONE SYNTHETASE"/>
    <property type="match status" value="1"/>
</dbReference>
<evidence type="ECO:0000313" key="2">
    <source>
        <dbReference type="Proteomes" id="UP000192739"/>
    </source>
</evidence>
<proteinExistence type="predicted"/>
<reference evidence="1 2" key="1">
    <citation type="submission" date="2017-02" db="EMBL/GenBank/DDBJ databases">
        <title>The new phylogeny of genus Mycobacterium.</title>
        <authorList>
            <person name="Tortoli E."/>
            <person name="Trovato A."/>
            <person name="Cirillo D.M."/>
        </authorList>
    </citation>
    <scope>NUCLEOTIDE SEQUENCE [LARGE SCALE GENOMIC DNA]</scope>
    <source>
        <strain evidence="1 2">DSM 44049</strain>
    </source>
</reference>